<dbReference type="Gene3D" id="3.40.50.720">
    <property type="entry name" value="NAD(P)-binding Rossmann-like Domain"/>
    <property type="match status" value="1"/>
</dbReference>
<dbReference type="EMBL" id="DVMQ01000011">
    <property type="protein sequence ID" value="HIU23936.1"/>
    <property type="molecule type" value="Genomic_DNA"/>
</dbReference>
<comment type="caution">
    <text evidence="5">The sequence shown here is derived from an EMBL/GenBank/DDBJ whole genome shotgun (WGS) entry which is preliminary data.</text>
</comment>
<proteinExistence type="inferred from homology"/>
<sequence length="340" mass="38460">MTEPISAEELAILNRAPHLKWAVIGCGVIANEMADALARVGRHIDGVANRTLEKAQAFASRHDVPRVYTSYQELYDDPSIDAVYITTPHNTHAEYIRGALNAGKHVLCEKAITLNTEELDEGMALARERGLVLMDACTILHMPLYKMLRRKLEAGDFGQVHLAQVNFGSFREYDPNIRFFNPELAGGAMLDIGVYAFTLARTFLKSKPTEYSSLENPAFTGVDEESVIIMRNAEHQLATFSLTLHAKQPKRYVIATDKGYLEGMEYPRADEATFTWWPENRQETFRAGERRLALNYALADLEAAVAGEAEAQRCAEWSYDVMELMTDVRREWGFLYPEER</sequence>
<comment type="similarity">
    <text evidence="1">Belongs to the Gfo/Idh/MocA family.</text>
</comment>
<evidence type="ECO:0000256" key="2">
    <source>
        <dbReference type="ARBA" id="ARBA00023002"/>
    </source>
</evidence>
<dbReference type="GO" id="GO:0016491">
    <property type="term" value="F:oxidoreductase activity"/>
    <property type="evidence" value="ECO:0007669"/>
    <property type="project" value="UniProtKB-KW"/>
</dbReference>
<evidence type="ECO:0000259" key="4">
    <source>
        <dbReference type="Pfam" id="PF22725"/>
    </source>
</evidence>
<dbReference type="Gene3D" id="3.30.360.10">
    <property type="entry name" value="Dihydrodipicolinate Reductase, domain 2"/>
    <property type="match status" value="1"/>
</dbReference>
<evidence type="ECO:0000313" key="5">
    <source>
        <dbReference type="EMBL" id="HIU23936.1"/>
    </source>
</evidence>
<dbReference type="PANTHER" id="PTHR22604:SF105">
    <property type="entry name" value="TRANS-1,2-DIHYDROBENZENE-1,2-DIOL DEHYDROGENASE"/>
    <property type="match status" value="1"/>
</dbReference>
<dbReference type="Proteomes" id="UP000824078">
    <property type="component" value="Unassembled WGS sequence"/>
</dbReference>
<name>A0A9D1HWM5_9ACTN</name>
<dbReference type="SUPFAM" id="SSF51735">
    <property type="entry name" value="NAD(P)-binding Rossmann-fold domains"/>
    <property type="match status" value="1"/>
</dbReference>
<evidence type="ECO:0000256" key="1">
    <source>
        <dbReference type="ARBA" id="ARBA00010928"/>
    </source>
</evidence>
<feature type="domain" description="Gfo/Idh/MocA-like oxidoreductase N-terminal" evidence="3">
    <location>
        <begin position="19"/>
        <end position="134"/>
    </location>
</feature>
<dbReference type="SUPFAM" id="SSF55347">
    <property type="entry name" value="Glyceraldehyde-3-phosphate dehydrogenase-like, C-terminal domain"/>
    <property type="match status" value="1"/>
</dbReference>
<dbReference type="GO" id="GO:0000166">
    <property type="term" value="F:nucleotide binding"/>
    <property type="evidence" value="ECO:0007669"/>
    <property type="project" value="InterPro"/>
</dbReference>
<reference evidence="5" key="2">
    <citation type="journal article" date="2021" name="PeerJ">
        <title>Extensive microbial diversity within the chicken gut microbiome revealed by metagenomics and culture.</title>
        <authorList>
            <person name="Gilroy R."/>
            <person name="Ravi A."/>
            <person name="Getino M."/>
            <person name="Pursley I."/>
            <person name="Horton D.L."/>
            <person name="Alikhan N.F."/>
            <person name="Baker D."/>
            <person name="Gharbi K."/>
            <person name="Hall N."/>
            <person name="Watson M."/>
            <person name="Adriaenssens E.M."/>
            <person name="Foster-Nyarko E."/>
            <person name="Jarju S."/>
            <person name="Secka A."/>
            <person name="Antonio M."/>
            <person name="Oren A."/>
            <person name="Chaudhuri R.R."/>
            <person name="La Ragione R."/>
            <person name="Hildebrand F."/>
            <person name="Pallen M.J."/>
        </authorList>
    </citation>
    <scope>NUCLEOTIDE SEQUENCE</scope>
    <source>
        <strain evidence="5">ChiHjej12B11-29160</strain>
    </source>
</reference>
<dbReference type="InterPro" id="IPR050984">
    <property type="entry name" value="Gfo/Idh/MocA_domain"/>
</dbReference>
<organism evidence="5 6">
    <name type="scientific">Candidatus Coprovicinus avistercoris</name>
    <dbReference type="NCBI Taxonomy" id="2840754"/>
    <lineage>
        <taxon>Bacteria</taxon>
        <taxon>Bacillati</taxon>
        <taxon>Actinomycetota</taxon>
        <taxon>Coriobacteriia</taxon>
        <taxon>Coriobacteriales</taxon>
        <taxon>Coriobacteriaceae</taxon>
        <taxon>Coriobacteriaceae incertae sedis</taxon>
        <taxon>Candidatus Coprovicinus</taxon>
    </lineage>
</organism>
<protein>
    <submittedName>
        <fullName evidence="5">Gfo/Idh/MocA family oxidoreductase</fullName>
    </submittedName>
</protein>
<dbReference type="InterPro" id="IPR055170">
    <property type="entry name" value="GFO_IDH_MocA-like_dom"/>
</dbReference>
<evidence type="ECO:0000313" key="6">
    <source>
        <dbReference type="Proteomes" id="UP000824078"/>
    </source>
</evidence>
<dbReference type="AlphaFoldDB" id="A0A9D1HWM5"/>
<keyword evidence="2" id="KW-0560">Oxidoreductase</keyword>
<dbReference type="Pfam" id="PF01408">
    <property type="entry name" value="GFO_IDH_MocA"/>
    <property type="match status" value="1"/>
</dbReference>
<accession>A0A9D1HWM5</accession>
<dbReference type="PANTHER" id="PTHR22604">
    <property type="entry name" value="OXIDOREDUCTASES"/>
    <property type="match status" value="1"/>
</dbReference>
<evidence type="ECO:0000259" key="3">
    <source>
        <dbReference type="Pfam" id="PF01408"/>
    </source>
</evidence>
<dbReference type="InterPro" id="IPR000683">
    <property type="entry name" value="Gfo/Idh/MocA-like_OxRdtase_N"/>
</dbReference>
<dbReference type="Pfam" id="PF22725">
    <property type="entry name" value="GFO_IDH_MocA_C3"/>
    <property type="match status" value="1"/>
</dbReference>
<feature type="domain" description="GFO/IDH/MocA-like oxidoreductase" evidence="4">
    <location>
        <begin position="145"/>
        <end position="262"/>
    </location>
</feature>
<gene>
    <name evidence="5" type="ORF">IAD17_03330</name>
</gene>
<reference evidence="5" key="1">
    <citation type="submission" date="2020-10" db="EMBL/GenBank/DDBJ databases">
        <authorList>
            <person name="Gilroy R."/>
        </authorList>
    </citation>
    <scope>NUCLEOTIDE SEQUENCE</scope>
    <source>
        <strain evidence="5">ChiHjej12B11-29160</strain>
    </source>
</reference>
<dbReference type="InterPro" id="IPR036291">
    <property type="entry name" value="NAD(P)-bd_dom_sf"/>
</dbReference>